<feature type="transmembrane region" description="Helical" evidence="3">
    <location>
        <begin position="74"/>
        <end position="95"/>
    </location>
</feature>
<feature type="signal peptide" evidence="4">
    <location>
        <begin position="1"/>
        <end position="27"/>
    </location>
</feature>
<feature type="region of interest" description="Disordered" evidence="2">
    <location>
        <begin position="32"/>
        <end position="54"/>
    </location>
</feature>
<evidence type="ECO:0000256" key="1">
    <source>
        <dbReference type="SAM" id="Coils"/>
    </source>
</evidence>
<accession>A0A3N4LCL4</accession>
<keyword evidence="1" id="KW-0175">Coiled coil</keyword>
<proteinExistence type="predicted"/>
<name>A0A3N4LCL4_9PEZI</name>
<organism evidence="5 6">
    <name type="scientific">Terfezia boudieri ATCC MYA-4762</name>
    <dbReference type="NCBI Taxonomy" id="1051890"/>
    <lineage>
        <taxon>Eukaryota</taxon>
        <taxon>Fungi</taxon>
        <taxon>Dikarya</taxon>
        <taxon>Ascomycota</taxon>
        <taxon>Pezizomycotina</taxon>
        <taxon>Pezizomycetes</taxon>
        <taxon>Pezizales</taxon>
        <taxon>Pezizaceae</taxon>
        <taxon>Terfezia</taxon>
    </lineage>
</organism>
<keyword evidence="6" id="KW-1185">Reference proteome</keyword>
<dbReference type="OrthoDB" id="5414189at2759"/>
<keyword evidence="3" id="KW-1133">Transmembrane helix</keyword>
<keyword evidence="3" id="KW-0812">Transmembrane</keyword>
<protein>
    <submittedName>
        <fullName evidence="5">Uncharacterized protein</fullName>
    </submittedName>
</protein>
<sequence length="188" mass="20887">MIFRTRSTNINHILTLHLILLTHLAYSQSTKTSDTVTTPAPTATTSDLAAPSPVDPNDTTGWSVVIIDKQWTQLFIGGLPIVGAVIVLASVYQFLWVPWWTEKMKEVEKEYNRLEKERMGVAARSLDYSEKEYKAGVLVVKGGAGSGDSPSPIFLQKKLEMQTNRKENKENPNSGETICCVVRAEGLY</sequence>
<evidence type="ECO:0000313" key="6">
    <source>
        <dbReference type="Proteomes" id="UP000267821"/>
    </source>
</evidence>
<feature type="chain" id="PRO_5018268339" evidence="4">
    <location>
        <begin position="28"/>
        <end position="188"/>
    </location>
</feature>
<dbReference type="InParanoid" id="A0A3N4LCL4"/>
<evidence type="ECO:0000256" key="3">
    <source>
        <dbReference type="SAM" id="Phobius"/>
    </source>
</evidence>
<feature type="compositionally biased region" description="Low complexity" evidence="2">
    <location>
        <begin position="32"/>
        <end position="52"/>
    </location>
</feature>
<reference evidence="5 6" key="1">
    <citation type="journal article" date="2018" name="Nat. Ecol. Evol.">
        <title>Pezizomycetes genomes reveal the molecular basis of ectomycorrhizal truffle lifestyle.</title>
        <authorList>
            <person name="Murat C."/>
            <person name="Payen T."/>
            <person name="Noel B."/>
            <person name="Kuo A."/>
            <person name="Morin E."/>
            <person name="Chen J."/>
            <person name="Kohler A."/>
            <person name="Krizsan K."/>
            <person name="Balestrini R."/>
            <person name="Da Silva C."/>
            <person name="Montanini B."/>
            <person name="Hainaut M."/>
            <person name="Levati E."/>
            <person name="Barry K.W."/>
            <person name="Belfiori B."/>
            <person name="Cichocki N."/>
            <person name="Clum A."/>
            <person name="Dockter R.B."/>
            <person name="Fauchery L."/>
            <person name="Guy J."/>
            <person name="Iotti M."/>
            <person name="Le Tacon F."/>
            <person name="Lindquist E.A."/>
            <person name="Lipzen A."/>
            <person name="Malagnac F."/>
            <person name="Mello A."/>
            <person name="Molinier V."/>
            <person name="Miyauchi S."/>
            <person name="Poulain J."/>
            <person name="Riccioni C."/>
            <person name="Rubini A."/>
            <person name="Sitrit Y."/>
            <person name="Splivallo R."/>
            <person name="Traeger S."/>
            <person name="Wang M."/>
            <person name="Zifcakova L."/>
            <person name="Wipf D."/>
            <person name="Zambonelli A."/>
            <person name="Paolocci F."/>
            <person name="Nowrousian M."/>
            <person name="Ottonello S."/>
            <person name="Baldrian P."/>
            <person name="Spatafora J.W."/>
            <person name="Henrissat B."/>
            <person name="Nagy L.G."/>
            <person name="Aury J.M."/>
            <person name="Wincker P."/>
            <person name="Grigoriev I.V."/>
            <person name="Bonfante P."/>
            <person name="Martin F.M."/>
        </authorList>
    </citation>
    <scope>NUCLEOTIDE SEQUENCE [LARGE SCALE GENOMIC DNA]</scope>
    <source>
        <strain evidence="5 6">ATCC MYA-4762</strain>
    </source>
</reference>
<dbReference type="Proteomes" id="UP000267821">
    <property type="component" value="Unassembled WGS sequence"/>
</dbReference>
<keyword evidence="4" id="KW-0732">Signal</keyword>
<dbReference type="EMBL" id="ML121569">
    <property type="protein sequence ID" value="RPB20614.1"/>
    <property type="molecule type" value="Genomic_DNA"/>
</dbReference>
<dbReference type="AlphaFoldDB" id="A0A3N4LCL4"/>
<evidence type="ECO:0000256" key="2">
    <source>
        <dbReference type="SAM" id="MobiDB-lite"/>
    </source>
</evidence>
<evidence type="ECO:0000256" key="4">
    <source>
        <dbReference type="SAM" id="SignalP"/>
    </source>
</evidence>
<keyword evidence="3" id="KW-0472">Membrane</keyword>
<evidence type="ECO:0000313" key="5">
    <source>
        <dbReference type="EMBL" id="RPB20614.1"/>
    </source>
</evidence>
<feature type="coiled-coil region" evidence="1">
    <location>
        <begin position="97"/>
        <end position="124"/>
    </location>
</feature>
<gene>
    <name evidence="5" type="ORF">L211DRAFT_852181</name>
</gene>